<dbReference type="InterPro" id="IPR000182">
    <property type="entry name" value="GNAT_dom"/>
</dbReference>
<comment type="caution">
    <text evidence="2">The sequence shown here is derived from an EMBL/GenBank/DDBJ whole genome shotgun (WGS) entry which is preliminary data.</text>
</comment>
<sequence length="157" mass="18570">MVKRIIREAYQVPIKYEVRFQAARISLSNSKEDIKRHRVYLLYVDNKPIGTVTIKRLSFGCEISHLAVLPYMQVEGWGKWLLRFTEREICKLGRKRAFLFTSEDHPWLSRFYQKNGYRRVNIRRSSFTGIRMAQIYCRGAHSITDTPSKQIITPIQS</sequence>
<reference evidence="3" key="1">
    <citation type="journal article" date="2019" name="Int. J. Syst. Evol. Microbiol.">
        <title>The Global Catalogue of Microorganisms (GCM) 10K type strain sequencing project: providing services to taxonomists for standard genome sequencing and annotation.</title>
        <authorList>
            <consortium name="The Broad Institute Genomics Platform"/>
            <consortium name="The Broad Institute Genome Sequencing Center for Infectious Disease"/>
            <person name="Wu L."/>
            <person name="Ma J."/>
        </authorList>
    </citation>
    <scope>NUCLEOTIDE SEQUENCE [LARGE SCALE GENOMIC DNA]</scope>
    <source>
        <strain evidence="3">WYCCWR 12678</strain>
    </source>
</reference>
<name>A0ABV9Q646_9BACL</name>
<feature type="domain" description="N-acetyltransferase" evidence="1">
    <location>
        <begin position="1"/>
        <end position="137"/>
    </location>
</feature>
<dbReference type="GO" id="GO:0016746">
    <property type="term" value="F:acyltransferase activity"/>
    <property type="evidence" value="ECO:0007669"/>
    <property type="project" value="UniProtKB-KW"/>
</dbReference>
<evidence type="ECO:0000313" key="2">
    <source>
        <dbReference type="EMBL" id="MFC4769966.1"/>
    </source>
</evidence>
<protein>
    <submittedName>
        <fullName evidence="2">GNAT family N-acetyltransferase</fullName>
        <ecNumber evidence="2">2.3.1.-</ecNumber>
    </submittedName>
</protein>
<accession>A0ABV9Q646</accession>
<gene>
    <name evidence="2" type="ORF">ACFO8Q_22020</name>
</gene>
<keyword evidence="2" id="KW-0012">Acyltransferase</keyword>
<dbReference type="Pfam" id="PF13508">
    <property type="entry name" value="Acetyltransf_7"/>
    <property type="match status" value="1"/>
</dbReference>
<dbReference type="CDD" id="cd04301">
    <property type="entry name" value="NAT_SF"/>
    <property type="match status" value="1"/>
</dbReference>
<dbReference type="Proteomes" id="UP001596002">
    <property type="component" value="Unassembled WGS sequence"/>
</dbReference>
<keyword evidence="2" id="KW-0808">Transferase</keyword>
<organism evidence="2 3">
    <name type="scientific">Effusibacillus consociatus</name>
    <dbReference type="NCBI Taxonomy" id="1117041"/>
    <lineage>
        <taxon>Bacteria</taxon>
        <taxon>Bacillati</taxon>
        <taxon>Bacillota</taxon>
        <taxon>Bacilli</taxon>
        <taxon>Bacillales</taxon>
        <taxon>Alicyclobacillaceae</taxon>
        <taxon>Effusibacillus</taxon>
    </lineage>
</organism>
<keyword evidence="3" id="KW-1185">Reference proteome</keyword>
<proteinExistence type="predicted"/>
<dbReference type="SUPFAM" id="SSF55729">
    <property type="entry name" value="Acyl-CoA N-acyltransferases (Nat)"/>
    <property type="match status" value="1"/>
</dbReference>
<evidence type="ECO:0000259" key="1">
    <source>
        <dbReference type="PROSITE" id="PS51186"/>
    </source>
</evidence>
<dbReference type="EMBL" id="JBHSHC010000153">
    <property type="protein sequence ID" value="MFC4769966.1"/>
    <property type="molecule type" value="Genomic_DNA"/>
</dbReference>
<dbReference type="Gene3D" id="3.40.630.30">
    <property type="match status" value="1"/>
</dbReference>
<dbReference type="RefSeq" id="WP_380029098.1">
    <property type="nucleotide sequence ID" value="NZ_JBHSHC010000153.1"/>
</dbReference>
<dbReference type="PROSITE" id="PS51186">
    <property type="entry name" value="GNAT"/>
    <property type="match status" value="1"/>
</dbReference>
<dbReference type="InterPro" id="IPR016181">
    <property type="entry name" value="Acyl_CoA_acyltransferase"/>
</dbReference>
<dbReference type="EC" id="2.3.1.-" evidence="2"/>
<evidence type="ECO:0000313" key="3">
    <source>
        <dbReference type="Proteomes" id="UP001596002"/>
    </source>
</evidence>